<feature type="non-terminal residue" evidence="2">
    <location>
        <position position="1"/>
    </location>
</feature>
<evidence type="ECO:0000313" key="2">
    <source>
        <dbReference type="EMBL" id="SVE47114.1"/>
    </source>
</evidence>
<organism evidence="2">
    <name type="scientific">marine metagenome</name>
    <dbReference type="NCBI Taxonomy" id="408172"/>
    <lineage>
        <taxon>unclassified sequences</taxon>
        <taxon>metagenomes</taxon>
        <taxon>ecological metagenomes</taxon>
    </lineage>
</organism>
<feature type="non-terminal residue" evidence="2">
    <location>
        <position position="62"/>
    </location>
</feature>
<gene>
    <name evidence="2" type="ORF">METZ01_LOCUS499968</name>
</gene>
<protein>
    <recommendedName>
        <fullName evidence="1">Transketolase N-terminal domain-containing protein</fullName>
    </recommendedName>
</protein>
<dbReference type="InterPro" id="IPR029061">
    <property type="entry name" value="THDP-binding"/>
</dbReference>
<name>A0A383DS19_9ZZZZ</name>
<dbReference type="InterPro" id="IPR005474">
    <property type="entry name" value="Transketolase_N"/>
</dbReference>
<evidence type="ECO:0000259" key="1">
    <source>
        <dbReference type="Pfam" id="PF00456"/>
    </source>
</evidence>
<dbReference type="Pfam" id="PF00456">
    <property type="entry name" value="Transketolase_N"/>
    <property type="match status" value="1"/>
</dbReference>
<dbReference type="PANTHER" id="PTHR47514">
    <property type="entry name" value="TRANSKETOLASE N-TERMINAL SECTION-RELATED"/>
    <property type="match status" value="1"/>
</dbReference>
<reference evidence="2" key="1">
    <citation type="submission" date="2018-05" db="EMBL/GenBank/DDBJ databases">
        <authorList>
            <person name="Lanie J.A."/>
            <person name="Ng W.-L."/>
            <person name="Kazmierczak K.M."/>
            <person name="Andrzejewski T.M."/>
            <person name="Davidsen T.M."/>
            <person name="Wayne K.J."/>
            <person name="Tettelin H."/>
            <person name="Glass J.I."/>
            <person name="Rusch D."/>
            <person name="Podicherti R."/>
            <person name="Tsui H.-C.T."/>
            <person name="Winkler M.E."/>
        </authorList>
    </citation>
    <scope>NUCLEOTIDE SEQUENCE</scope>
</reference>
<feature type="domain" description="Transketolase N-terminal" evidence="1">
    <location>
        <begin position="3"/>
        <end position="62"/>
    </location>
</feature>
<dbReference type="PANTHER" id="PTHR47514:SF2">
    <property type="entry name" value="TRANSKETOLASE"/>
    <property type="match status" value="1"/>
</dbReference>
<dbReference type="AlphaFoldDB" id="A0A383DS19"/>
<proteinExistence type="predicted"/>
<dbReference type="SUPFAM" id="SSF52518">
    <property type="entry name" value="Thiamin diphosphate-binding fold (THDP-binding)"/>
    <property type="match status" value="1"/>
</dbReference>
<sequence length="62" mass="7171">MNNDLRLKITEMVKRSGEGHIPSSFSIVDIIEFLYRKVLRITPETVDSEDRDYFILSKGHGC</sequence>
<dbReference type="EMBL" id="UINC01219584">
    <property type="protein sequence ID" value="SVE47114.1"/>
    <property type="molecule type" value="Genomic_DNA"/>
</dbReference>
<accession>A0A383DS19</accession>
<dbReference type="Gene3D" id="3.40.50.970">
    <property type="match status" value="1"/>
</dbReference>